<dbReference type="SUPFAM" id="SSF51735">
    <property type="entry name" value="NAD(P)-binding Rossmann-fold domains"/>
    <property type="match status" value="1"/>
</dbReference>
<dbReference type="Pfam" id="PF00763">
    <property type="entry name" value="THF_DHG_CYH"/>
    <property type="match status" value="1"/>
</dbReference>
<dbReference type="PANTHER" id="PTHR48099:SF5">
    <property type="entry name" value="C-1-TETRAHYDROFOLATE SYNTHASE, CYTOPLASMIC"/>
    <property type="match status" value="1"/>
</dbReference>
<dbReference type="GO" id="GO:0004477">
    <property type="term" value="F:methenyltetrahydrofolate cyclohydrolase activity"/>
    <property type="evidence" value="ECO:0007669"/>
    <property type="project" value="UniProtKB-UniRule"/>
</dbReference>
<evidence type="ECO:0000313" key="16">
    <source>
        <dbReference type="Proteomes" id="UP000007383"/>
    </source>
</evidence>
<reference evidence="16" key="1">
    <citation type="journal article" date="2013" name="Stand. Genomic Sci.">
        <title>Complete genome sequence of the halophilic bacterium Spirochaeta africana type strain (Z-7692(T)) from the alkaline Lake Magadi in the East African Rift.</title>
        <authorList>
            <person name="Liolos K."/>
            <person name="Abt B."/>
            <person name="Scheuner C."/>
            <person name="Teshima H."/>
            <person name="Held B."/>
            <person name="Lapidus A."/>
            <person name="Nolan M."/>
            <person name="Lucas S."/>
            <person name="Deshpande S."/>
            <person name="Cheng J.F."/>
            <person name="Tapia R."/>
            <person name="Goodwin L.A."/>
            <person name="Pitluck S."/>
            <person name="Pagani I."/>
            <person name="Ivanova N."/>
            <person name="Mavromatis K."/>
            <person name="Mikhailova N."/>
            <person name="Huntemann M."/>
            <person name="Pati A."/>
            <person name="Chen A."/>
            <person name="Palaniappan K."/>
            <person name="Land M."/>
            <person name="Rohde M."/>
            <person name="Tindall B.J."/>
            <person name="Detter J.C."/>
            <person name="Goker M."/>
            <person name="Bristow J."/>
            <person name="Eisen J.A."/>
            <person name="Markowitz V."/>
            <person name="Hugenholtz P."/>
            <person name="Woyke T."/>
            <person name="Klenk H.P."/>
            <person name="Kyrpides N.C."/>
        </authorList>
    </citation>
    <scope>NUCLEOTIDE SEQUENCE</scope>
    <source>
        <strain evidence="16">ATCC 700263 / DSM 8902 / Z-7692</strain>
    </source>
</reference>
<comment type="similarity">
    <text evidence="12">Belongs to the tetrahydrofolate dehydrogenase/cyclohydrolase family.</text>
</comment>
<feature type="binding site" evidence="12">
    <location>
        <begin position="164"/>
        <end position="166"/>
    </location>
    <ligand>
        <name>NADP(+)</name>
        <dbReference type="ChEBI" id="CHEBI:58349"/>
    </ligand>
</feature>
<dbReference type="GO" id="GO:0000105">
    <property type="term" value="P:L-histidine biosynthetic process"/>
    <property type="evidence" value="ECO:0007669"/>
    <property type="project" value="UniProtKB-KW"/>
</dbReference>
<keyword evidence="3 12" id="KW-0554">One-carbon metabolism</keyword>
<dbReference type="AlphaFoldDB" id="H9UJI4"/>
<accession>H9UJI4</accession>
<evidence type="ECO:0000256" key="12">
    <source>
        <dbReference type="HAMAP-Rule" id="MF_01576"/>
    </source>
</evidence>
<dbReference type="STRING" id="889378.Spiaf_1619"/>
<keyword evidence="6 12" id="KW-0378">Hydrolase</keyword>
<evidence type="ECO:0000256" key="11">
    <source>
        <dbReference type="ARBA" id="ARBA00023268"/>
    </source>
</evidence>
<keyword evidence="5 12" id="KW-0658">Purine biosynthesis</keyword>
<sequence>MPAHIIDGKSIAAAMREDIARRVQLLPEDQRPGLAVVLIGEDPASMSYVTAKERACTAAGMHSEDIRLPVSTSQQDLLQLIDELNNRDSIHGILVQLPLPAHIDPDAVIHAIDPCKDVDAFHPENLGHMVMGSPRFLPCTPHGIVHLLQKADVPLAGAHAVIVGRSNIVGKPLANMLLQRNCNATVTVCHTGTRDLASHTLQADILVAAAGRPGLITPDMIKPGAAVIDVGVNRITDTSRKRGYRLAGDVDFAAASAVAGWITPVPGGVGPMTITMLLENTLRSAIAAADNEDPINVP</sequence>
<dbReference type="KEGG" id="sfc:Spiaf_1619"/>
<comment type="pathway">
    <text evidence="1 12">One-carbon metabolism; tetrahydrofolate interconversion.</text>
</comment>
<dbReference type="EMBL" id="CP003282">
    <property type="protein sequence ID" value="AFG37677.1"/>
    <property type="molecule type" value="Genomic_DNA"/>
</dbReference>
<comment type="subunit">
    <text evidence="2 12">Homodimer.</text>
</comment>
<dbReference type="GO" id="GO:0035999">
    <property type="term" value="P:tetrahydrofolate interconversion"/>
    <property type="evidence" value="ECO:0007669"/>
    <property type="project" value="UniProtKB-UniRule"/>
</dbReference>
<dbReference type="GO" id="GO:0009086">
    <property type="term" value="P:methionine biosynthetic process"/>
    <property type="evidence" value="ECO:0007669"/>
    <property type="project" value="UniProtKB-KW"/>
</dbReference>
<keyword evidence="11 12" id="KW-0511">Multifunctional enzyme</keyword>
<evidence type="ECO:0000313" key="15">
    <source>
        <dbReference type="EMBL" id="AFG37677.1"/>
    </source>
</evidence>
<comment type="caution">
    <text evidence="12">Lacks conserved residue(s) required for the propagation of feature annotation.</text>
</comment>
<dbReference type="SUPFAM" id="SSF53223">
    <property type="entry name" value="Aminoacid dehydrogenase-like, N-terminal domain"/>
    <property type="match status" value="1"/>
</dbReference>
<protein>
    <recommendedName>
        <fullName evidence="12">Bifunctional protein FolD</fullName>
    </recommendedName>
    <domain>
        <recommendedName>
            <fullName evidence="12">Methylenetetrahydrofolate dehydrogenase</fullName>
            <ecNumber evidence="12">1.5.1.5</ecNumber>
        </recommendedName>
    </domain>
    <domain>
        <recommendedName>
            <fullName evidence="12">Methenyltetrahydrofolate cyclohydrolase</fullName>
            <ecNumber evidence="12">3.5.4.9</ecNumber>
        </recommendedName>
    </domain>
</protein>
<dbReference type="Pfam" id="PF02882">
    <property type="entry name" value="THF_DHG_CYH_C"/>
    <property type="match status" value="1"/>
</dbReference>
<evidence type="ECO:0000256" key="4">
    <source>
        <dbReference type="ARBA" id="ARBA00022605"/>
    </source>
</evidence>
<evidence type="ECO:0000256" key="7">
    <source>
        <dbReference type="ARBA" id="ARBA00022857"/>
    </source>
</evidence>
<dbReference type="EC" id="3.5.4.9" evidence="12"/>
<dbReference type="HOGENOM" id="CLU_034045_2_1_12"/>
<dbReference type="GO" id="GO:0006164">
    <property type="term" value="P:purine nucleotide biosynthetic process"/>
    <property type="evidence" value="ECO:0007669"/>
    <property type="project" value="UniProtKB-KW"/>
</dbReference>
<dbReference type="InterPro" id="IPR020630">
    <property type="entry name" value="THF_DH/CycHdrlase_cat_dom"/>
</dbReference>
<dbReference type="InterPro" id="IPR020631">
    <property type="entry name" value="THF_DH/CycHdrlase_NAD-bd_dom"/>
</dbReference>
<dbReference type="RefSeq" id="WP_014455660.1">
    <property type="nucleotide sequence ID" value="NC_017098.1"/>
</dbReference>
<dbReference type="GO" id="GO:0004488">
    <property type="term" value="F:methylenetetrahydrofolate dehydrogenase (NADP+) activity"/>
    <property type="evidence" value="ECO:0007669"/>
    <property type="project" value="UniProtKB-UniRule"/>
</dbReference>
<keyword evidence="10 12" id="KW-0486">Methionine biosynthesis</keyword>
<comment type="function">
    <text evidence="12">Catalyzes the oxidation of 5,10-methylenetetrahydrofolate to 5,10-methenyltetrahydrofolate and then the hydrolysis of 5,10-methenyltetrahydrofolate to 10-formyltetrahydrofolate.</text>
</comment>
<dbReference type="Gene3D" id="3.40.50.10860">
    <property type="entry name" value="Leucine Dehydrogenase, chain A, domain 1"/>
    <property type="match status" value="1"/>
</dbReference>
<proteinExistence type="inferred from homology"/>
<evidence type="ECO:0000259" key="13">
    <source>
        <dbReference type="Pfam" id="PF00763"/>
    </source>
</evidence>
<dbReference type="NCBIfam" id="NF010783">
    <property type="entry name" value="PRK14186.1"/>
    <property type="match status" value="1"/>
</dbReference>
<dbReference type="PROSITE" id="PS00767">
    <property type="entry name" value="THF_DHG_CYH_2"/>
    <property type="match status" value="1"/>
</dbReference>
<evidence type="ECO:0000256" key="6">
    <source>
        <dbReference type="ARBA" id="ARBA00022801"/>
    </source>
</evidence>
<evidence type="ECO:0000256" key="2">
    <source>
        <dbReference type="ARBA" id="ARBA00011738"/>
    </source>
</evidence>
<keyword evidence="8 12" id="KW-0560">Oxidoreductase</keyword>
<dbReference type="PANTHER" id="PTHR48099">
    <property type="entry name" value="C-1-TETRAHYDROFOLATE SYNTHASE, CYTOPLASMIC-RELATED"/>
    <property type="match status" value="1"/>
</dbReference>
<dbReference type="CDD" id="cd01080">
    <property type="entry name" value="NAD_bind_m-THF_DH_Cyclohyd"/>
    <property type="match status" value="1"/>
</dbReference>
<evidence type="ECO:0000256" key="10">
    <source>
        <dbReference type="ARBA" id="ARBA00023167"/>
    </source>
</evidence>
<keyword evidence="7 12" id="KW-0521">NADP</keyword>
<dbReference type="Gene3D" id="3.40.50.720">
    <property type="entry name" value="NAD(P)-binding Rossmann-like Domain"/>
    <property type="match status" value="1"/>
</dbReference>
<evidence type="ECO:0000259" key="14">
    <source>
        <dbReference type="Pfam" id="PF02882"/>
    </source>
</evidence>
<dbReference type="FunFam" id="3.40.50.10860:FF:000005">
    <property type="entry name" value="C-1-tetrahydrofolate synthase, cytoplasmic, putative"/>
    <property type="match status" value="1"/>
</dbReference>
<dbReference type="GO" id="GO:0005829">
    <property type="term" value="C:cytosol"/>
    <property type="evidence" value="ECO:0007669"/>
    <property type="project" value="TreeGrafter"/>
</dbReference>
<evidence type="ECO:0000256" key="8">
    <source>
        <dbReference type="ARBA" id="ARBA00023002"/>
    </source>
</evidence>
<evidence type="ECO:0000256" key="9">
    <source>
        <dbReference type="ARBA" id="ARBA00023102"/>
    </source>
</evidence>
<dbReference type="PRINTS" id="PR00085">
    <property type="entry name" value="THFDHDRGNASE"/>
</dbReference>
<dbReference type="FunFam" id="3.40.50.720:FF:000006">
    <property type="entry name" value="Bifunctional protein FolD"/>
    <property type="match status" value="1"/>
</dbReference>
<dbReference type="eggNOG" id="COG0190">
    <property type="taxonomic scope" value="Bacteria"/>
</dbReference>
<comment type="catalytic activity">
    <reaction evidence="12">
        <text>(6R)-5,10-methylene-5,6,7,8-tetrahydrofolate + NADP(+) = (6R)-5,10-methenyltetrahydrofolate + NADPH</text>
        <dbReference type="Rhea" id="RHEA:22812"/>
        <dbReference type="ChEBI" id="CHEBI:15636"/>
        <dbReference type="ChEBI" id="CHEBI:57455"/>
        <dbReference type="ChEBI" id="CHEBI:57783"/>
        <dbReference type="ChEBI" id="CHEBI:58349"/>
        <dbReference type="EC" id="1.5.1.5"/>
    </reaction>
</comment>
<dbReference type="HAMAP" id="MF_01576">
    <property type="entry name" value="THF_DHG_CYH"/>
    <property type="match status" value="1"/>
</dbReference>
<dbReference type="InterPro" id="IPR020867">
    <property type="entry name" value="THF_DH/CycHdrlase_CS"/>
</dbReference>
<keyword evidence="4 12" id="KW-0028">Amino-acid biosynthesis</keyword>
<comment type="catalytic activity">
    <reaction evidence="12">
        <text>(6R)-5,10-methenyltetrahydrofolate + H2O = (6R)-10-formyltetrahydrofolate + H(+)</text>
        <dbReference type="Rhea" id="RHEA:23700"/>
        <dbReference type="ChEBI" id="CHEBI:15377"/>
        <dbReference type="ChEBI" id="CHEBI:15378"/>
        <dbReference type="ChEBI" id="CHEBI:57455"/>
        <dbReference type="ChEBI" id="CHEBI:195366"/>
        <dbReference type="EC" id="3.5.4.9"/>
    </reaction>
</comment>
<feature type="binding site" evidence="12">
    <location>
        <position position="232"/>
    </location>
    <ligand>
        <name>NADP(+)</name>
        <dbReference type="ChEBI" id="CHEBI:58349"/>
    </ligand>
</feature>
<dbReference type="UniPathway" id="UPA00193"/>
<dbReference type="OrthoDB" id="9803580at2"/>
<dbReference type="Proteomes" id="UP000007383">
    <property type="component" value="Chromosome"/>
</dbReference>
<dbReference type="InterPro" id="IPR046346">
    <property type="entry name" value="Aminoacid_DH-like_N_sf"/>
</dbReference>
<feature type="domain" description="Tetrahydrofolate dehydrogenase/cyclohydrolase NAD(P)-binding" evidence="14">
    <location>
        <begin position="138"/>
        <end position="285"/>
    </location>
</feature>
<dbReference type="PATRIC" id="fig|889378.3.peg.1606"/>
<feature type="domain" description="Tetrahydrofolate dehydrogenase/cyclohydrolase catalytic" evidence="13">
    <location>
        <begin position="6"/>
        <end position="119"/>
    </location>
</feature>
<dbReference type="InterPro" id="IPR000672">
    <property type="entry name" value="THF_DH/CycHdrlase"/>
</dbReference>
<gene>
    <name evidence="12" type="primary">folD</name>
    <name evidence="15" type="ordered locus">Spiaf_1619</name>
</gene>
<evidence type="ECO:0000256" key="5">
    <source>
        <dbReference type="ARBA" id="ARBA00022755"/>
    </source>
</evidence>
<dbReference type="InterPro" id="IPR036291">
    <property type="entry name" value="NAD(P)-bd_dom_sf"/>
</dbReference>
<keyword evidence="9 12" id="KW-0368">Histidine biosynthesis</keyword>
<name>H9UJI4_SPIAZ</name>
<evidence type="ECO:0000256" key="3">
    <source>
        <dbReference type="ARBA" id="ARBA00022563"/>
    </source>
</evidence>
<evidence type="ECO:0000256" key="1">
    <source>
        <dbReference type="ARBA" id="ARBA00004777"/>
    </source>
</evidence>
<organism evidence="15 16">
    <name type="scientific">Spirochaeta africana (strain ATCC 700263 / DSM 8902 / Z-7692)</name>
    <dbReference type="NCBI Taxonomy" id="889378"/>
    <lineage>
        <taxon>Bacteria</taxon>
        <taxon>Pseudomonadati</taxon>
        <taxon>Spirochaetota</taxon>
        <taxon>Spirochaetia</taxon>
        <taxon>Spirochaetales</taxon>
        <taxon>Spirochaetaceae</taxon>
        <taxon>Spirochaeta</taxon>
    </lineage>
</organism>
<dbReference type="EC" id="1.5.1.5" evidence="12"/>
<keyword evidence="16" id="KW-1185">Reference proteome</keyword>